<dbReference type="Proteomes" id="UP001177003">
    <property type="component" value="Chromosome 4"/>
</dbReference>
<evidence type="ECO:0000313" key="6">
    <source>
        <dbReference type="Proteomes" id="UP001177003"/>
    </source>
</evidence>
<dbReference type="GO" id="GO:0006886">
    <property type="term" value="P:intracellular protein transport"/>
    <property type="evidence" value="ECO:0007669"/>
    <property type="project" value="InterPro"/>
</dbReference>
<keyword evidence="3" id="KW-0653">Protein transport</keyword>
<dbReference type="PANTHER" id="PTHR13768">
    <property type="entry name" value="SOLUBLE NSF ATTACHMENT PROTEIN SNAP"/>
    <property type="match status" value="1"/>
</dbReference>
<dbReference type="GO" id="GO:0035494">
    <property type="term" value="P:SNARE complex disassembly"/>
    <property type="evidence" value="ECO:0007669"/>
    <property type="project" value="TreeGrafter"/>
</dbReference>
<gene>
    <name evidence="5" type="ORF">LSALG_LOCUS20307</name>
</gene>
<dbReference type="EMBL" id="OX465080">
    <property type="protein sequence ID" value="CAI9280566.1"/>
    <property type="molecule type" value="Genomic_DNA"/>
</dbReference>
<dbReference type="GO" id="GO:0005483">
    <property type="term" value="F:soluble NSF attachment protein activity"/>
    <property type="evidence" value="ECO:0007669"/>
    <property type="project" value="TreeGrafter"/>
</dbReference>
<name>A0AA35YUM1_LACSI</name>
<dbReference type="GO" id="GO:0019905">
    <property type="term" value="F:syntaxin binding"/>
    <property type="evidence" value="ECO:0007669"/>
    <property type="project" value="TreeGrafter"/>
</dbReference>
<dbReference type="InterPro" id="IPR000744">
    <property type="entry name" value="NSF_attach"/>
</dbReference>
<reference evidence="5" key="1">
    <citation type="submission" date="2023-04" db="EMBL/GenBank/DDBJ databases">
        <authorList>
            <person name="Vijverberg K."/>
            <person name="Xiong W."/>
            <person name="Schranz E."/>
        </authorList>
    </citation>
    <scope>NUCLEOTIDE SEQUENCE</scope>
</reference>
<feature type="compositionally biased region" description="Basic and acidic residues" evidence="4">
    <location>
        <begin position="214"/>
        <end position="224"/>
    </location>
</feature>
<comment type="similarity">
    <text evidence="1">Belongs to the SNAP family.</text>
</comment>
<evidence type="ECO:0000313" key="5">
    <source>
        <dbReference type="EMBL" id="CAI9280566.1"/>
    </source>
</evidence>
<sequence length="257" mass="29353">MDSKHEAASAYADAAHSYKKTSTKACIGNLEQALNIFMEIGRLSMAARYCKEIVELYEQEQNLEQAIAYYNKASDLFLGEEVTTSANQCTQKITQFSAQVEQCFANLTEFILYFHYCRSLRFEDKPDYSYLKRLFRELFTREIYQFDYIFDWTMLKYPHVGSSSRGRTTTKLPLNPGISAEKAERTPVKQEVRDRFSGAVESFIRRNGSSSGLHGDHQSRHRSSENVTPSKDALKSLDVAALTVEVPAEDWGDELKS</sequence>
<dbReference type="InterPro" id="IPR011990">
    <property type="entry name" value="TPR-like_helical_dom_sf"/>
</dbReference>
<evidence type="ECO:0008006" key="7">
    <source>
        <dbReference type="Google" id="ProtNLM"/>
    </source>
</evidence>
<dbReference type="SUPFAM" id="SSF48452">
    <property type="entry name" value="TPR-like"/>
    <property type="match status" value="1"/>
</dbReference>
<evidence type="ECO:0000256" key="3">
    <source>
        <dbReference type="ARBA" id="ARBA00022927"/>
    </source>
</evidence>
<dbReference type="Gene3D" id="1.25.40.10">
    <property type="entry name" value="Tetratricopeptide repeat domain"/>
    <property type="match status" value="1"/>
</dbReference>
<proteinExistence type="inferred from homology"/>
<feature type="region of interest" description="Disordered" evidence="4">
    <location>
        <begin position="206"/>
        <end position="231"/>
    </location>
</feature>
<protein>
    <recommendedName>
        <fullName evidence="7">Non-specific serine/threonine protein kinase</fullName>
    </recommendedName>
</protein>
<keyword evidence="2" id="KW-0813">Transport</keyword>
<dbReference type="GO" id="GO:0031201">
    <property type="term" value="C:SNARE complex"/>
    <property type="evidence" value="ECO:0007669"/>
    <property type="project" value="TreeGrafter"/>
</dbReference>
<dbReference type="GO" id="GO:0005774">
    <property type="term" value="C:vacuolar membrane"/>
    <property type="evidence" value="ECO:0007669"/>
    <property type="project" value="TreeGrafter"/>
</dbReference>
<dbReference type="AlphaFoldDB" id="A0AA35YUM1"/>
<organism evidence="5 6">
    <name type="scientific">Lactuca saligna</name>
    <name type="common">Willowleaf lettuce</name>
    <dbReference type="NCBI Taxonomy" id="75948"/>
    <lineage>
        <taxon>Eukaryota</taxon>
        <taxon>Viridiplantae</taxon>
        <taxon>Streptophyta</taxon>
        <taxon>Embryophyta</taxon>
        <taxon>Tracheophyta</taxon>
        <taxon>Spermatophyta</taxon>
        <taxon>Magnoliopsida</taxon>
        <taxon>eudicotyledons</taxon>
        <taxon>Gunneridae</taxon>
        <taxon>Pentapetalae</taxon>
        <taxon>asterids</taxon>
        <taxon>campanulids</taxon>
        <taxon>Asterales</taxon>
        <taxon>Asteraceae</taxon>
        <taxon>Cichorioideae</taxon>
        <taxon>Cichorieae</taxon>
        <taxon>Lactucinae</taxon>
        <taxon>Lactuca</taxon>
    </lineage>
</organism>
<dbReference type="Pfam" id="PF14938">
    <property type="entry name" value="SNAP"/>
    <property type="match status" value="1"/>
</dbReference>
<accession>A0AA35YUM1</accession>
<evidence type="ECO:0000256" key="1">
    <source>
        <dbReference type="ARBA" id="ARBA00010050"/>
    </source>
</evidence>
<keyword evidence="6" id="KW-1185">Reference proteome</keyword>
<evidence type="ECO:0000256" key="2">
    <source>
        <dbReference type="ARBA" id="ARBA00022448"/>
    </source>
</evidence>
<evidence type="ECO:0000256" key="4">
    <source>
        <dbReference type="SAM" id="MobiDB-lite"/>
    </source>
</evidence>
<dbReference type="PANTHER" id="PTHR13768:SF33">
    <property type="entry name" value="NSF ATTACHMENT PROTEIN-RELATED"/>
    <property type="match status" value="1"/>
</dbReference>